<evidence type="ECO:0000256" key="1">
    <source>
        <dbReference type="ARBA" id="ARBA00023235"/>
    </source>
</evidence>
<dbReference type="AlphaFoldDB" id="A0A485KNJ7"/>
<dbReference type="PIRSF" id="PIRSF016184">
    <property type="entry name" value="PhzC_PhzF"/>
    <property type="match status" value="1"/>
</dbReference>
<dbReference type="OrthoDB" id="75169at2759"/>
<dbReference type="EMBL" id="CAADRA010005166">
    <property type="protein sequence ID" value="VFT86386.1"/>
    <property type="molecule type" value="Genomic_DNA"/>
</dbReference>
<dbReference type="GO" id="GO:0016853">
    <property type="term" value="F:isomerase activity"/>
    <property type="evidence" value="ECO:0007669"/>
    <property type="project" value="UniProtKB-KW"/>
</dbReference>
<evidence type="ECO:0000256" key="2">
    <source>
        <dbReference type="PIRSR" id="PIRSR016184-1"/>
    </source>
</evidence>
<proteinExistence type="predicted"/>
<protein>
    <submittedName>
        <fullName evidence="4">Aste57867_9507 protein</fullName>
    </submittedName>
</protein>
<dbReference type="Pfam" id="PF02567">
    <property type="entry name" value="PhzC-PhzF"/>
    <property type="match status" value="1"/>
</dbReference>
<evidence type="ECO:0000313" key="4">
    <source>
        <dbReference type="EMBL" id="VFT86386.1"/>
    </source>
</evidence>
<keyword evidence="1" id="KW-0413">Isomerase</keyword>
<dbReference type="SUPFAM" id="SSF54506">
    <property type="entry name" value="Diaminopimelate epimerase-like"/>
    <property type="match status" value="1"/>
</dbReference>
<name>A0A485KNJ7_9STRA</name>
<organism evidence="4 5">
    <name type="scientific">Aphanomyces stellatus</name>
    <dbReference type="NCBI Taxonomy" id="120398"/>
    <lineage>
        <taxon>Eukaryota</taxon>
        <taxon>Sar</taxon>
        <taxon>Stramenopiles</taxon>
        <taxon>Oomycota</taxon>
        <taxon>Saprolegniomycetes</taxon>
        <taxon>Saprolegniales</taxon>
        <taxon>Verrucalvaceae</taxon>
        <taxon>Aphanomyces</taxon>
    </lineage>
</organism>
<dbReference type="InterPro" id="IPR003719">
    <property type="entry name" value="Phenazine_PhzF-like"/>
</dbReference>
<keyword evidence="5" id="KW-1185">Reference proteome</keyword>
<evidence type="ECO:0000313" key="3">
    <source>
        <dbReference type="EMBL" id="KAF0699957.1"/>
    </source>
</evidence>
<feature type="active site" evidence="2">
    <location>
        <position position="51"/>
    </location>
</feature>
<dbReference type="Gene3D" id="3.10.310.10">
    <property type="entry name" value="Diaminopimelate Epimerase, Chain A, domain 1"/>
    <property type="match status" value="2"/>
</dbReference>
<reference evidence="3" key="2">
    <citation type="submission" date="2019-06" db="EMBL/GenBank/DDBJ databases">
        <title>Genomics analysis of Aphanomyces spp. identifies a new class of oomycete effector associated with host adaptation.</title>
        <authorList>
            <person name="Gaulin E."/>
        </authorList>
    </citation>
    <scope>NUCLEOTIDE SEQUENCE</scope>
    <source>
        <strain evidence="3">CBS 578.67</strain>
    </source>
</reference>
<dbReference type="EMBL" id="VJMH01005145">
    <property type="protein sequence ID" value="KAF0699957.1"/>
    <property type="molecule type" value="Genomic_DNA"/>
</dbReference>
<sequence>MTTSVHVDHYSSLLAVRGAPGGNKAGVVHVTDGLPTDAVMQEVAKVVGFSETAFVWAQDNNVVHVRFFTPEGEVDLCGHATIAVFSAMPPSRVYAMHTKKSVLRVETDADGRVTMDQDAPTFRAPDSSVVPSILDALGLTRDDAPLNDIPPVVVSTGLPDLFVAVKSRAILHDRMRPHMDKISAISKELDTIGFHVFTLDCDEGFTAECRNFAPLFGIDEEAATGTSSGALAALLSRRDTAIGTTTKRMAFAQGRNMQLPSRIEAIASRNIAGRNSFN</sequence>
<dbReference type="GO" id="GO:0005737">
    <property type="term" value="C:cytoplasm"/>
    <property type="evidence" value="ECO:0007669"/>
    <property type="project" value="TreeGrafter"/>
</dbReference>
<evidence type="ECO:0000313" key="5">
    <source>
        <dbReference type="Proteomes" id="UP000332933"/>
    </source>
</evidence>
<gene>
    <name evidence="4" type="primary">Aste57867_9507</name>
    <name evidence="3" type="ORF">As57867_009470</name>
    <name evidence="4" type="ORF">ASTE57867_9507</name>
</gene>
<dbReference type="PANTHER" id="PTHR13774">
    <property type="entry name" value="PHENAZINE BIOSYNTHESIS PROTEIN"/>
    <property type="match status" value="1"/>
</dbReference>
<dbReference type="NCBIfam" id="TIGR00654">
    <property type="entry name" value="PhzF_family"/>
    <property type="match status" value="1"/>
</dbReference>
<dbReference type="PANTHER" id="PTHR13774:SF39">
    <property type="entry name" value="BIOSYNTHESIS PROTEIN, PUTATIVE-RELATED"/>
    <property type="match status" value="1"/>
</dbReference>
<reference evidence="4 5" key="1">
    <citation type="submission" date="2019-03" db="EMBL/GenBank/DDBJ databases">
        <authorList>
            <person name="Gaulin E."/>
            <person name="Dumas B."/>
        </authorList>
    </citation>
    <scope>NUCLEOTIDE SEQUENCE [LARGE SCALE GENOMIC DNA]</scope>
    <source>
        <strain evidence="4">CBS 568.67</strain>
    </source>
</reference>
<accession>A0A485KNJ7</accession>
<dbReference type="Proteomes" id="UP000332933">
    <property type="component" value="Unassembled WGS sequence"/>
</dbReference>